<evidence type="ECO:0000256" key="1">
    <source>
        <dbReference type="ARBA" id="ARBA00005679"/>
    </source>
</evidence>
<feature type="chain" id="PRO_5007588102" evidence="3">
    <location>
        <begin position="26"/>
        <end position="232"/>
    </location>
</feature>
<dbReference type="InterPro" id="IPR004911">
    <property type="entry name" value="Interferon-induced_GILT"/>
</dbReference>
<keyword evidence="2" id="KW-0325">Glycoprotein</keyword>
<sequence length="232" mass="26194">MVFPKLLITVVLMLVLFFFIHESEGASYSSTSHNGDHGGDIASIAHQKVNLSVYYDSLCLPCATFIVRDLQNIFHNKLISIINLQLVPWANAYINNTNNYSISCQKGPDECKLNSLESCVLNIWSEVDIQYEMINCMEYKAISGMVDKWMECLNELGLPKKAFLNCFYTGNGTKLGREYINKIKQLHPPHSFVPWVVVNNKPIGKDYANFTYHVCKAYRGVAVPGVCNLALK</sequence>
<dbReference type="STRING" id="3821.A0A151RU83"/>
<protein>
    <submittedName>
        <fullName evidence="4">Gamma-interferon-inducible lysosomal thiol reductase</fullName>
    </submittedName>
</protein>
<dbReference type="PANTHER" id="PTHR13234">
    <property type="entry name" value="GAMMA-INTERFERON INDUCIBLE LYSOSOMAL THIOL REDUCTASE GILT"/>
    <property type="match status" value="1"/>
</dbReference>
<evidence type="ECO:0000256" key="3">
    <source>
        <dbReference type="SAM" id="SignalP"/>
    </source>
</evidence>
<keyword evidence="3" id="KW-0732">Signal</keyword>
<dbReference type="GO" id="GO:0016671">
    <property type="term" value="F:oxidoreductase activity, acting on a sulfur group of donors, disulfide as acceptor"/>
    <property type="evidence" value="ECO:0007669"/>
    <property type="project" value="InterPro"/>
</dbReference>
<proteinExistence type="inferred from homology"/>
<dbReference type="Gramene" id="C.cajan_30042.t">
    <property type="protein sequence ID" value="C.cajan_30042.t"/>
    <property type="gene ID" value="C.cajan_30042"/>
</dbReference>
<dbReference type="Pfam" id="PF03227">
    <property type="entry name" value="GILT"/>
    <property type="match status" value="1"/>
</dbReference>
<name>A0A151RU83_CAJCA</name>
<evidence type="ECO:0000256" key="2">
    <source>
        <dbReference type="ARBA" id="ARBA00023180"/>
    </source>
</evidence>
<reference evidence="4" key="1">
    <citation type="journal article" date="2012" name="Nat. Biotechnol.">
        <title>Draft genome sequence of pigeonpea (Cajanus cajan), an orphan legume crop of resource-poor farmers.</title>
        <authorList>
            <person name="Varshney R.K."/>
            <person name="Chen W."/>
            <person name="Li Y."/>
            <person name="Bharti A.K."/>
            <person name="Saxena R.K."/>
            <person name="Schlueter J.A."/>
            <person name="Donoghue M.T."/>
            <person name="Azam S."/>
            <person name="Fan G."/>
            <person name="Whaley A.M."/>
            <person name="Farmer A.D."/>
            <person name="Sheridan J."/>
            <person name="Iwata A."/>
            <person name="Tuteja R."/>
            <person name="Penmetsa R.V."/>
            <person name="Wu W."/>
            <person name="Upadhyaya H.D."/>
            <person name="Yang S.P."/>
            <person name="Shah T."/>
            <person name="Saxena K.B."/>
            <person name="Michael T."/>
            <person name="McCombie W.R."/>
            <person name="Yang B."/>
            <person name="Zhang G."/>
            <person name="Yang H."/>
            <person name="Wang J."/>
            <person name="Spillane C."/>
            <person name="Cook D.R."/>
            <person name="May G.D."/>
            <person name="Xu X."/>
            <person name="Jackson S.A."/>
        </authorList>
    </citation>
    <scope>NUCLEOTIDE SEQUENCE [LARGE SCALE GENOMIC DNA]</scope>
</reference>
<dbReference type="EMBL" id="KQ483569">
    <property type="protein sequence ID" value="KYP46093.1"/>
    <property type="molecule type" value="Genomic_DNA"/>
</dbReference>
<feature type="signal peptide" evidence="3">
    <location>
        <begin position="1"/>
        <end position="25"/>
    </location>
</feature>
<evidence type="ECO:0000313" key="5">
    <source>
        <dbReference type="Proteomes" id="UP000075243"/>
    </source>
</evidence>
<keyword evidence="5" id="KW-1185">Reference proteome</keyword>
<dbReference type="AlphaFoldDB" id="A0A151RU83"/>
<dbReference type="OMA" id="FLNCFNM"/>
<gene>
    <name evidence="4" type="ORF">KK1_032328</name>
</gene>
<accession>A0A151RU83</accession>
<dbReference type="Proteomes" id="UP000075243">
    <property type="component" value="Unassembled WGS sequence"/>
</dbReference>
<evidence type="ECO:0000313" key="4">
    <source>
        <dbReference type="EMBL" id="KYP46093.1"/>
    </source>
</evidence>
<comment type="similarity">
    <text evidence="1">Belongs to the GILT family.</text>
</comment>
<dbReference type="OrthoDB" id="958254at2759"/>
<organism evidence="4 5">
    <name type="scientific">Cajanus cajan</name>
    <name type="common">Pigeon pea</name>
    <name type="synonym">Cajanus indicus</name>
    <dbReference type="NCBI Taxonomy" id="3821"/>
    <lineage>
        <taxon>Eukaryota</taxon>
        <taxon>Viridiplantae</taxon>
        <taxon>Streptophyta</taxon>
        <taxon>Embryophyta</taxon>
        <taxon>Tracheophyta</taxon>
        <taxon>Spermatophyta</taxon>
        <taxon>Magnoliopsida</taxon>
        <taxon>eudicotyledons</taxon>
        <taxon>Gunneridae</taxon>
        <taxon>Pentapetalae</taxon>
        <taxon>rosids</taxon>
        <taxon>fabids</taxon>
        <taxon>Fabales</taxon>
        <taxon>Fabaceae</taxon>
        <taxon>Papilionoideae</taxon>
        <taxon>50 kb inversion clade</taxon>
        <taxon>NPAAA clade</taxon>
        <taxon>indigoferoid/millettioid clade</taxon>
        <taxon>Phaseoleae</taxon>
        <taxon>Cajanus</taxon>
    </lineage>
</organism>
<dbReference type="PANTHER" id="PTHR13234:SF27">
    <property type="entry name" value="GAMMA INTERFERON INDUCIBLE LYSOSOMAL THIOL REDUCTASE"/>
    <property type="match status" value="1"/>
</dbReference>